<gene>
    <name evidence="1" type="ORF">AVM11_16440</name>
</gene>
<sequence>MTMRRASPIPRDRSGLWDAETERLLLGTGLVAAFQASDAFAMRGCGNGLVALEWTALDRSGLQRSVRIDLDAEGRAAECARPFVHWSAIPMARSHVVVAPDILTFIALRHASRTESIFPFVVVTPVGGLPADWSDLRYWEFDRVTVLSNGLAAPSRIVRLLADRRVPHVGVIAPPGGDTWLRWAVGRACVGHDDLSALETTALPVGAFDHVRIRRRDGADWLRRTCRMADAEGRLCRVATVEGPQPSDVALLVVRSDRTSAVVSTSAASGGLNARSADWTAAAAAAFLDGAAPPSPEDVGRMLHGLLAPVVGGGRSLRILSAFVALTYVHQAAEELPVVLVRGGSASERLALRRLLAAVCHGAVVASRCRAMQLARILDAGDGTLLLDEPGPLCGPSGPTEFGRLLADGAVRGASAYTRVSDRHGLRTLDVFGPKLVLTAAGTAAGLAVAVETLDLATSGAIAADVHPPVAVQAARDALYAWAMCFHASGRGVKAPDGLLEMLAEELHGAEQDQPGDGLPTVGLQPVRQAEPTPMDEMDVVLDVVGSGGYAAMIQVMLEIAVRGGDPATFSPERVGRRIATHRRIDAAAPVERRRLLGQISRIYPLADVGRERDAASAFRFCLDRGCGECRYDKVCESVAPALRKRKRSL</sequence>
<organism evidence="1 2">
    <name type="scientific">Sphingomonas melonis TY</name>
    <dbReference type="NCBI Taxonomy" id="621456"/>
    <lineage>
        <taxon>Bacteria</taxon>
        <taxon>Pseudomonadati</taxon>
        <taxon>Pseudomonadota</taxon>
        <taxon>Alphaproteobacteria</taxon>
        <taxon>Sphingomonadales</taxon>
        <taxon>Sphingomonadaceae</taxon>
        <taxon>Sphingomonas</taxon>
    </lineage>
</organism>
<proteinExistence type="predicted"/>
<name>A0A175Y5T2_9SPHN</name>
<dbReference type="RefSeq" id="WP_062126741.1">
    <property type="nucleotide sequence ID" value="NZ_CP017578.1"/>
</dbReference>
<accession>A0A175Y5T2</accession>
<protein>
    <submittedName>
        <fullName evidence="1">Uncharacterized protein</fullName>
    </submittedName>
</protein>
<dbReference type="EMBL" id="LQCK02000011">
    <property type="protein sequence ID" value="KZB95785.1"/>
    <property type="molecule type" value="Genomic_DNA"/>
</dbReference>
<keyword evidence="2" id="KW-1185">Reference proteome</keyword>
<dbReference type="Proteomes" id="UP000078460">
    <property type="component" value="Unassembled WGS sequence"/>
</dbReference>
<dbReference type="AlphaFoldDB" id="A0A175Y5T2"/>
<evidence type="ECO:0000313" key="1">
    <source>
        <dbReference type="EMBL" id="KZB95785.1"/>
    </source>
</evidence>
<comment type="caution">
    <text evidence="1">The sequence shown here is derived from an EMBL/GenBank/DDBJ whole genome shotgun (WGS) entry which is preliminary data.</text>
</comment>
<evidence type="ECO:0000313" key="2">
    <source>
        <dbReference type="Proteomes" id="UP000078460"/>
    </source>
</evidence>
<reference evidence="1" key="1">
    <citation type="submission" date="2016-03" db="EMBL/GenBank/DDBJ databases">
        <title>Sphingomonas melonis TY, whole genome shotgun sequencing.</title>
        <authorList>
            <person name="Wang H."/>
            <person name="Zhu P."/>
        </authorList>
    </citation>
    <scope>NUCLEOTIDE SEQUENCE [LARGE SCALE GENOMIC DNA]</scope>
    <source>
        <strain evidence="1">TY</strain>
    </source>
</reference>